<evidence type="ECO:0000256" key="3">
    <source>
        <dbReference type="ARBA" id="ARBA00022692"/>
    </source>
</evidence>
<feature type="transmembrane region" description="Helical" evidence="6">
    <location>
        <begin position="237"/>
        <end position="259"/>
    </location>
</feature>
<dbReference type="PANTHER" id="PTHR23513:SF6">
    <property type="entry name" value="MAJOR FACILITATOR SUPERFAMILY ASSOCIATED DOMAIN-CONTAINING PROTEIN"/>
    <property type="match status" value="1"/>
</dbReference>
<evidence type="ECO:0000259" key="7">
    <source>
        <dbReference type="PROSITE" id="PS50850"/>
    </source>
</evidence>
<evidence type="ECO:0000256" key="6">
    <source>
        <dbReference type="SAM" id="Phobius"/>
    </source>
</evidence>
<dbReference type="Gene3D" id="1.20.1250.20">
    <property type="entry name" value="MFS general substrate transporter like domains"/>
    <property type="match status" value="1"/>
</dbReference>
<dbReference type="GO" id="GO:0005886">
    <property type="term" value="C:plasma membrane"/>
    <property type="evidence" value="ECO:0007669"/>
    <property type="project" value="UniProtKB-SubCell"/>
</dbReference>
<feature type="transmembrane region" description="Helical" evidence="6">
    <location>
        <begin position="84"/>
        <end position="107"/>
    </location>
</feature>
<gene>
    <name evidence="8" type="ORF">BCUN_1712</name>
</gene>
<dbReference type="eggNOG" id="COG2814">
    <property type="taxonomic scope" value="Bacteria"/>
</dbReference>
<dbReference type="SUPFAM" id="SSF103473">
    <property type="entry name" value="MFS general substrate transporter"/>
    <property type="match status" value="1"/>
</dbReference>
<dbReference type="AlphaFoldDB" id="A0A087ATA0"/>
<dbReference type="GO" id="GO:0022857">
    <property type="term" value="F:transmembrane transporter activity"/>
    <property type="evidence" value="ECO:0007669"/>
    <property type="project" value="InterPro"/>
</dbReference>
<keyword evidence="4 6" id="KW-1133">Transmembrane helix</keyword>
<evidence type="ECO:0000256" key="2">
    <source>
        <dbReference type="ARBA" id="ARBA00022475"/>
    </source>
</evidence>
<feature type="transmembrane region" description="Helical" evidence="6">
    <location>
        <begin position="363"/>
        <end position="383"/>
    </location>
</feature>
<dbReference type="InterPro" id="IPR036259">
    <property type="entry name" value="MFS_trans_sf"/>
</dbReference>
<feature type="transmembrane region" description="Helical" evidence="6">
    <location>
        <begin position="271"/>
        <end position="291"/>
    </location>
</feature>
<dbReference type="Proteomes" id="UP000029067">
    <property type="component" value="Unassembled WGS sequence"/>
</dbReference>
<reference evidence="8 9" key="1">
    <citation type="submission" date="2014-03" db="EMBL/GenBank/DDBJ databases">
        <title>Genomics of Bifidobacteria.</title>
        <authorList>
            <person name="Ventura M."/>
            <person name="Milani C."/>
            <person name="Lugli G.A."/>
        </authorList>
    </citation>
    <scope>NUCLEOTIDE SEQUENCE [LARGE SCALE GENOMIC DNA]</scope>
    <source>
        <strain evidence="8 9">LMG 10738</strain>
    </source>
</reference>
<sequence length="428" mass="44718">MTQTAQPTDTGTRLWNTPAYRAWFTADTATAVGVALRSLAISLIGYALSGSTAAAGWLGSAAAIAQQVCAVFGGTFVDRHDRKLLIIVNAVAGLACWGGVTGLLMAGRLTYPVLLGIAVACSAVNGFLGPASDAMLKSIVSARNYPKARSLNEGRDAAVNMAGSPVGGFLFSVTPWLPFLATAVMYAVAGVAAVGIRRPNRAANGAKEAAGHSLRTALTSFARDFSQGWAWSLRRRMLLAVMVSSALLNFGINGLQYGIQLHLMSTGVDATAIGFINTGVFVAMLLGAFIAGKLSDRAPVGPVVCASFIFVCVAALPLVWSDAYWVVLVANAVACLPFPIVNALMLGFVFAKTPDDMQGRVTVSLSVPAQVLSAFSSAAAGSFLPAVGYRWTMAIFVAVMAVSAVIILRFRPLRTIPSAVEWEHTPLV</sequence>
<feature type="transmembrane region" description="Helical" evidence="6">
    <location>
        <begin position="179"/>
        <end position="196"/>
    </location>
</feature>
<feature type="transmembrane region" description="Helical" evidence="6">
    <location>
        <begin position="54"/>
        <end position="77"/>
    </location>
</feature>
<evidence type="ECO:0000256" key="1">
    <source>
        <dbReference type="ARBA" id="ARBA00004651"/>
    </source>
</evidence>
<keyword evidence="5 6" id="KW-0472">Membrane</keyword>
<dbReference type="InterPro" id="IPR020846">
    <property type="entry name" value="MFS_dom"/>
</dbReference>
<feature type="transmembrane region" description="Helical" evidence="6">
    <location>
        <begin position="22"/>
        <end position="48"/>
    </location>
</feature>
<feature type="transmembrane region" description="Helical" evidence="6">
    <location>
        <begin position="303"/>
        <end position="320"/>
    </location>
</feature>
<evidence type="ECO:0000256" key="5">
    <source>
        <dbReference type="ARBA" id="ARBA00023136"/>
    </source>
</evidence>
<comment type="subcellular location">
    <subcellularLocation>
        <location evidence="1">Cell membrane</location>
        <topology evidence="1">Multi-pass membrane protein</topology>
    </subcellularLocation>
</comment>
<keyword evidence="2" id="KW-1003">Cell membrane</keyword>
<protein>
    <submittedName>
        <fullName evidence="8">Major facilitator superfamily protein</fullName>
    </submittedName>
</protein>
<accession>A0A087ATA0</accession>
<proteinExistence type="predicted"/>
<name>A0A087ATA0_9BIFI</name>
<dbReference type="EMBL" id="JGYV01000012">
    <property type="protein sequence ID" value="KFI62000.1"/>
    <property type="molecule type" value="Genomic_DNA"/>
</dbReference>
<dbReference type="STRING" id="1688.BCUN_1712"/>
<dbReference type="Pfam" id="PF07690">
    <property type="entry name" value="MFS_1"/>
    <property type="match status" value="1"/>
</dbReference>
<dbReference type="OrthoDB" id="4965946at2"/>
<feature type="transmembrane region" description="Helical" evidence="6">
    <location>
        <begin position="326"/>
        <end position="351"/>
    </location>
</feature>
<feature type="transmembrane region" description="Helical" evidence="6">
    <location>
        <begin position="389"/>
        <end position="408"/>
    </location>
</feature>
<evidence type="ECO:0000256" key="4">
    <source>
        <dbReference type="ARBA" id="ARBA00022989"/>
    </source>
</evidence>
<evidence type="ECO:0000313" key="8">
    <source>
        <dbReference type="EMBL" id="KFI62000.1"/>
    </source>
</evidence>
<organism evidence="8 9">
    <name type="scientific">Bifidobacterium cuniculi</name>
    <dbReference type="NCBI Taxonomy" id="1688"/>
    <lineage>
        <taxon>Bacteria</taxon>
        <taxon>Bacillati</taxon>
        <taxon>Actinomycetota</taxon>
        <taxon>Actinomycetes</taxon>
        <taxon>Bifidobacteriales</taxon>
        <taxon>Bifidobacteriaceae</taxon>
        <taxon>Bifidobacterium</taxon>
    </lineage>
</organism>
<dbReference type="PROSITE" id="PS50850">
    <property type="entry name" value="MFS"/>
    <property type="match status" value="1"/>
</dbReference>
<dbReference type="CDD" id="cd06173">
    <property type="entry name" value="MFS_MefA_like"/>
    <property type="match status" value="1"/>
</dbReference>
<dbReference type="RefSeq" id="WP_033518381.1">
    <property type="nucleotide sequence ID" value="NZ_JGYV01000012.1"/>
</dbReference>
<keyword evidence="9" id="KW-1185">Reference proteome</keyword>
<evidence type="ECO:0000313" key="9">
    <source>
        <dbReference type="Proteomes" id="UP000029067"/>
    </source>
</evidence>
<comment type="caution">
    <text evidence="8">The sequence shown here is derived from an EMBL/GenBank/DDBJ whole genome shotgun (WGS) entry which is preliminary data.</text>
</comment>
<feature type="domain" description="Major facilitator superfamily (MFS) profile" evidence="7">
    <location>
        <begin position="237"/>
        <end position="428"/>
    </location>
</feature>
<dbReference type="InterPro" id="IPR011701">
    <property type="entry name" value="MFS"/>
</dbReference>
<dbReference type="PANTHER" id="PTHR23513">
    <property type="entry name" value="INTEGRAL MEMBRANE EFFLUX PROTEIN-RELATED"/>
    <property type="match status" value="1"/>
</dbReference>
<keyword evidence="3 6" id="KW-0812">Transmembrane</keyword>